<dbReference type="SUPFAM" id="SSF47240">
    <property type="entry name" value="Ferritin-like"/>
    <property type="match status" value="1"/>
</dbReference>
<comment type="caution">
    <text evidence="2">The sequence shown here is derived from an EMBL/GenBank/DDBJ whole genome shotgun (WGS) entry which is preliminary data.</text>
</comment>
<dbReference type="EMBL" id="QNUK01000238">
    <property type="protein sequence ID" value="KAF5897360.1"/>
    <property type="molecule type" value="Genomic_DNA"/>
</dbReference>
<keyword evidence="1" id="KW-0175">Coiled coil</keyword>
<reference evidence="2" key="1">
    <citation type="submission" date="2020-07" db="EMBL/GenBank/DDBJ databases">
        <title>Clarias magur genome sequencing, assembly and annotation.</title>
        <authorList>
            <person name="Kushwaha B."/>
            <person name="Kumar R."/>
            <person name="Das P."/>
            <person name="Joshi C.G."/>
            <person name="Kumar D."/>
            <person name="Nagpure N.S."/>
            <person name="Pandey M."/>
            <person name="Agarwal S."/>
            <person name="Srivastava S."/>
            <person name="Singh M."/>
            <person name="Sahoo L."/>
            <person name="Jayasankar P."/>
            <person name="Meher P.K."/>
            <person name="Koringa P.G."/>
            <person name="Iquebal M.A."/>
            <person name="Das S.P."/>
            <person name="Bit A."/>
            <person name="Patnaik S."/>
            <person name="Patel N."/>
            <person name="Shah T.M."/>
            <person name="Hinsu A."/>
            <person name="Jena J.K."/>
        </authorList>
    </citation>
    <scope>NUCLEOTIDE SEQUENCE</scope>
    <source>
        <strain evidence="2">CIFAMagur01</strain>
        <tissue evidence="2">Testis</tissue>
    </source>
</reference>
<evidence type="ECO:0000313" key="2">
    <source>
        <dbReference type="EMBL" id="KAF5897360.1"/>
    </source>
</evidence>
<gene>
    <name evidence="2" type="primary">mukB</name>
    <name evidence="2" type="ORF">DAT39_012926</name>
</gene>
<feature type="coiled-coil region" evidence="1">
    <location>
        <begin position="22"/>
        <end position="49"/>
    </location>
</feature>
<protein>
    <submittedName>
        <fullName evidence="2">Chromosome partition protein MukB</fullName>
    </submittedName>
</protein>
<feature type="non-terminal residue" evidence="2">
    <location>
        <position position="142"/>
    </location>
</feature>
<dbReference type="InterPro" id="IPR009078">
    <property type="entry name" value="Ferritin-like_SF"/>
</dbReference>
<accession>A0A8J4XD82</accession>
<evidence type="ECO:0000313" key="3">
    <source>
        <dbReference type="Proteomes" id="UP000727407"/>
    </source>
</evidence>
<dbReference type="OrthoDB" id="10466408at2759"/>
<evidence type="ECO:0000256" key="1">
    <source>
        <dbReference type="SAM" id="Coils"/>
    </source>
</evidence>
<dbReference type="AlphaFoldDB" id="A0A8J4XD82"/>
<feature type="non-terminal residue" evidence="2">
    <location>
        <position position="1"/>
    </location>
</feature>
<organism evidence="2 3">
    <name type="scientific">Clarias magur</name>
    <name type="common">Asian catfish</name>
    <name type="synonym">Macropteronotus magur</name>
    <dbReference type="NCBI Taxonomy" id="1594786"/>
    <lineage>
        <taxon>Eukaryota</taxon>
        <taxon>Metazoa</taxon>
        <taxon>Chordata</taxon>
        <taxon>Craniata</taxon>
        <taxon>Vertebrata</taxon>
        <taxon>Euteleostomi</taxon>
        <taxon>Actinopterygii</taxon>
        <taxon>Neopterygii</taxon>
        <taxon>Teleostei</taxon>
        <taxon>Ostariophysi</taxon>
        <taxon>Siluriformes</taxon>
        <taxon>Clariidae</taxon>
        <taxon>Clarias</taxon>
    </lineage>
</organism>
<keyword evidence="3" id="KW-1185">Reference proteome</keyword>
<feature type="coiled-coil region" evidence="1">
    <location>
        <begin position="86"/>
        <end position="123"/>
    </location>
</feature>
<proteinExistence type="predicted"/>
<dbReference type="Proteomes" id="UP000727407">
    <property type="component" value="Unassembled WGS sequence"/>
</dbReference>
<name>A0A8J4XD82_CLAMG</name>
<sequence length="142" mass="17422">DIEACSAHDRNLIHEFKFLKRCHEEILETRNLEHEMSQLQEREHQLSNQITQYHMMCDNEMREKMQNEQEFLNWQAKFKLRLEPIAKLYEKEKETYETLKENYEKVMESNIQQELERTELQNQLYTMHGLVQQLKEQNCDAD</sequence>